<dbReference type="FunFam" id="1.20.1560.10:FF:000102">
    <property type="entry name" value="ABC multidrug transporter Mdr1"/>
    <property type="match status" value="1"/>
</dbReference>
<evidence type="ECO:0000256" key="5">
    <source>
        <dbReference type="ARBA" id="ARBA00022741"/>
    </source>
</evidence>
<evidence type="ECO:0000259" key="11">
    <source>
        <dbReference type="PROSITE" id="PS50893"/>
    </source>
</evidence>
<dbReference type="InterPro" id="IPR027417">
    <property type="entry name" value="P-loop_NTPase"/>
</dbReference>
<keyword evidence="6" id="KW-0067">ATP-binding</keyword>
<dbReference type="Pfam" id="PF00664">
    <property type="entry name" value="ABC_membrane"/>
    <property type="match status" value="2"/>
</dbReference>
<feature type="region of interest" description="Disordered" evidence="9">
    <location>
        <begin position="1"/>
        <end position="28"/>
    </location>
</feature>
<dbReference type="GO" id="GO:0016887">
    <property type="term" value="F:ATP hydrolysis activity"/>
    <property type="evidence" value="ECO:0007669"/>
    <property type="project" value="InterPro"/>
</dbReference>
<dbReference type="EMBL" id="JAUEPT010000008">
    <property type="protein sequence ID" value="KAK0449464.1"/>
    <property type="molecule type" value="Genomic_DNA"/>
</dbReference>
<dbReference type="GO" id="GO:0090374">
    <property type="term" value="P:oligopeptide export from mitochondrion"/>
    <property type="evidence" value="ECO:0007669"/>
    <property type="project" value="TreeGrafter"/>
</dbReference>
<feature type="compositionally biased region" description="Basic and acidic residues" evidence="9">
    <location>
        <begin position="14"/>
        <end position="26"/>
    </location>
</feature>
<dbReference type="PROSITE" id="PS00211">
    <property type="entry name" value="ABC_TRANSPORTER_1"/>
    <property type="match status" value="2"/>
</dbReference>
<dbReference type="Gene3D" id="3.40.50.300">
    <property type="entry name" value="P-loop containing nucleotide triphosphate hydrolases"/>
    <property type="match status" value="2"/>
</dbReference>
<dbReference type="CDD" id="cd03249">
    <property type="entry name" value="ABC_MTABC3_MDL1_MDL2"/>
    <property type="match status" value="2"/>
</dbReference>
<dbReference type="PROSITE" id="PS50893">
    <property type="entry name" value="ABC_TRANSPORTER_2"/>
    <property type="match status" value="2"/>
</dbReference>
<dbReference type="SMART" id="SM00382">
    <property type="entry name" value="AAA"/>
    <property type="match status" value="2"/>
</dbReference>
<dbReference type="CDD" id="cd18578">
    <property type="entry name" value="ABC_6TM_Pgp_ABCB1_D2_like"/>
    <property type="match status" value="1"/>
</dbReference>
<dbReference type="SUPFAM" id="SSF90123">
    <property type="entry name" value="ABC transporter transmembrane region"/>
    <property type="match status" value="2"/>
</dbReference>
<dbReference type="Gene3D" id="1.20.1560.10">
    <property type="entry name" value="ABC transporter type 1, transmembrane domain"/>
    <property type="match status" value="2"/>
</dbReference>
<dbReference type="GO" id="GO:0005524">
    <property type="term" value="F:ATP binding"/>
    <property type="evidence" value="ECO:0007669"/>
    <property type="project" value="UniProtKB-KW"/>
</dbReference>
<dbReference type="GO" id="GO:0005743">
    <property type="term" value="C:mitochondrial inner membrane"/>
    <property type="evidence" value="ECO:0007669"/>
    <property type="project" value="TreeGrafter"/>
</dbReference>
<comment type="similarity">
    <text evidence="2">Belongs to the ABC transporter superfamily. ABCB family. Multidrug resistance exporter (TC 3.A.1.201) subfamily.</text>
</comment>
<dbReference type="Pfam" id="PF00005">
    <property type="entry name" value="ABC_tran"/>
    <property type="match status" value="2"/>
</dbReference>
<proteinExistence type="inferred from homology"/>
<name>A0AA39MXA1_9AGAR</name>
<evidence type="ECO:0000256" key="8">
    <source>
        <dbReference type="ARBA" id="ARBA00023136"/>
    </source>
</evidence>
<evidence type="ECO:0000313" key="13">
    <source>
        <dbReference type="EMBL" id="KAK0449464.1"/>
    </source>
</evidence>
<evidence type="ECO:0000256" key="4">
    <source>
        <dbReference type="ARBA" id="ARBA00022692"/>
    </source>
</evidence>
<feature type="transmembrane region" description="Helical" evidence="10">
    <location>
        <begin position="329"/>
        <end position="353"/>
    </location>
</feature>
<evidence type="ECO:0000256" key="3">
    <source>
        <dbReference type="ARBA" id="ARBA00022448"/>
    </source>
</evidence>
<dbReference type="PANTHER" id="PTHR43394">
    <property type="entry name" value="ATP-DEPENDENT PERMEASE MDL1, MITOCHONDRIAL"/>
    <property type="match status" value="1"/>
</dbReference>
<reference evidence="13" key="1">
    <citation type="submission" date="2023-06" db="EMBL/GenBank/DDBJ databases">
        <authorList>
            <consortium name="Lawrence Berkeley National Laboratory"/>
            <person name="Ahrendt S."/>
            <person name="Sahu N."/>
            <person name="Indic B."/>
            <person name="Wong-Bajracharya J."/>
            <person name="Merenyi Z."/>
            <person name="Ke H.-M."/>
            <person name="Monk M."/>
            <person name="Kocsube S."/>
            <person name="Drula E."/>
            <person name="Lipzen A."/>
            <person name="Balint B."/>
            <person name="Henrissat B."/>
            <person name="Andreopoulos B."/>
            <person name="Martin F.M."/>
            <person name="Harder C.B."/>
            <person name="Rigling D."/>
            <person name="Ford K.L."/>
            <person name="Foster G.D."/>
            <person name="Pangilinan J."/>
            <person name="Papanicolaou A."/>
            <person name="Barry K."/>
            <person name="LaButti K."/>
            <person name="Viragh M."/>
            <person name="Koriabine M."/>
            <person name="Yan M."/>
            <person name="Riley R."/>
            <person name="Champramary S."/>
            <person name="Plett K.L."/>
            <person name="Tsai I.J."/>
            <person name="Slot J."/>
            <person name="Sipos G."/>
            <person name="Plett J."/>
            <person name="Nagy L.G."/>
            <person name="Grigoriev I.V."/>
        </authorList>
    </citation>
    <scope>NUCLEOTIDE SEQUENCE</scope>
    <source>
        <strain evidence="13">FPL87.14</strain>
    </source>
</reference>
<keyword evidence="8 10" id="KW-0472">Membrane</keyword>
<dbReference type="InterPro" id="IPR003593">
    <property type="entry name" value="AAA+_ATPase"/>
</dbReference>
<keyword evidence="3" id="KW-0813">Transport</keyword>
<evidence type="ECO:0000256" key="9">
    <source>
        <dbReference type="SAM" id="MobiDB-lite"/>
    </source>
</evidence>
<feature type="region of interest" description="Disordered" evidence="9">
    <location>
        <begin position="691"/>
        <end position="715"/>
    </location>
</feature>
<keyword evidence="4 10" id="KW-0812">Transmembrane</keyword>
<sequence length="1339" mass="146972">MPPSRPSSVGTVSDSHENHLKHHEPPKSSFFSFLRRKRAPSDQDTIDEKDAVKNATVVPKVFDQEIVPVSFVELFRYATIHEKLLNIVGIFAAAAAGAAQPLMTLLFGRLVQDFTDFATTLYLIEAGDENAAARFDAVAASFRSAAAANASYLFNAYLGIGMFACTYVYMMTWVYTAEAIAKRIREHYLEATLRQDIAYFDNVGAGEIATRIQTDTDLAQKGLGEKVPIAVSCVAAFICGFILAYARSWKLALAMTSIIPVIVAAGAAMNIRLSRNISKILRLIAEGGSVAEEVISSVRTVHAFGVQGTLAQVYNGYLLKSHAIGISTAMWIGVCIAIILFTVYAAYALAFYFGTTLIISGELNAGSRDVGTIVNVIFAILIGSFSLAILSPQLQAIEEACGAAAKLYATIDRVPPIDAYSEDGIRPETVMGQLDLEDIQFNYPSRPTVPVLKGINLHFNAGKTTALVGSSGSGKSTLVALVERFYDPSSGIVKLDGRNVKDLNIKWLRSQIGLVSQEPTLFDATIWENVAHGLINTKYEDLSKEEKMKIIKEACIMSNADSFISKLPEGYETVVGERAILLSGGQKQRIAIARAIVSDPKILLLDEATSALDTQSEGIVQDALDKVAAGRTTITVAHRLSTIKDADTIYVMGEGTSSRYTLLEGTHNSLLNNPDGAYYKLVQAQKIREGEEVTTATEADDSESMTTDEKEPDDFIPLDREKTHQSVASQALEQRMKERQERRKRKYSMYQLFMRMLLLNRESWNRMIIGAIAAIMTGAIYPSYGIVFAFALDGFSQPDNHVKRIKGDRNALWFVLVAFFRNAIVTTMAQNWNFVAAATTLMARLRFNMFTSILRQDIEFFDEAEHSTGSLVSSLSDDPQKVNGLAGTALLLQSLSTLVVGYIIGLSFTWKIGLVGIACTPLVILSGYIRLRVVVVKDKYNKKAHEESAQLACEAAGAIRTVASLTRERDCLHMYSRSLEKPLQVSNKTAVWSNMMYAFAQSVAFWVIAVVFWFGARLVSELEITSTEFFVGLMSTTFAAIQAGNIFQHAPDMSEAKEASEGIVRIFDSMPEIDAQSPEGEPVKRKETKGHIRFEGVHFRYPTRPGVRVLRDLNLDIKQGTYVALVGQSGCGKSTTIQLIERFYDPLAGRVTLDGKDISDLNVAQYRQLISLVSQEPTLYSGTVRFNILLGAIKPPEEVTQEEIEDACRNANILDFIESLPQKFETEVGGKGSQLSGGQKQRIAIARALLRDPKVLLLDEATSALDSSSEKVVQAALDQAAKGRTTIAIAHRLSTIQNADCIYFIKDGGVSESGTHDQLIAQKGDYYEFVQMQALSKKV</sequence>
<feature type="transmembrane region" description="Helical" evidence="10">
    <location>
        <begin position="910"/>
        <end position="929"/>
    </location>
</feature>
<organism evidence="13 14">
    <name type="scientific">Armillaria borealis</name>
    <dbReference type="NCBI Taxonomy" id="47425"/>
    <lineage>
        <taxon>Eukaryota</taxon>
        <taxon>Fungi</taxon>
        <taxon>Dikarya</taxon>
        <taxon>Basidiomycota</taxon>
        <taxon>Agaricomycotina</taxon>
        <taxon>Agaricomycetes</taxon>
        <taxon>Agaricomycetidae</taxon>
        <taxon>Agaricales</taxon>
        <taxon>Marasmiineae</taxon>
        <taxon>Physalacriaceae</taxon>
        <taxon>Armillaria</taxon>
    </lineage>
</organism>
<evidence type="ECO:0000313" key="14">
    <source>
        <dbReference type="Proteomes" id="UP001175226"/>
    </source>
</evidence>
<keyword evidence="7 10" id="KW-1133">Transmembrane helix</keyword>
<keyword evidence="14" id="KW-1185">Reference proteome</keyword>
<dbReference type="SUPFAM" id="SSF52540">
    <property type="entry name" value="P-loop containing nucleoside triphosphate hydrolases"/>
    <property type="match status" value="2"/>
</dbReference>
<feature type="transmembrane region" description="Helical" evidence="10">
    <location>
        <begin position="373"/>
        <end position="390"/>
    </location>
</feature>
<dbReference type="Proteomes" id="UP001175226">
    <property type="component" value="Unassembled WGS sequence"/>
</dbReference>
<evidence type="ECO:0000259" key="12">
    <source>
        <dbReference type="PROSITE" id="PS50929"/>
    </source>
</evidence>
<feature type="transmembrane region" description="Helical" evidence="10">
    <location>
        <begin position="811"/>
        <end position="836"/>
    </location>
</feature>
<dbReference type="InterPro" id="IPR039421">
    <property type="entry name" value="Type_1_exporter"/>
</dbReference>
<feature type="transmembrane region" description="Helical" evidence="10">
    <location>
        <begin position="764"/>
        <end position="791"/>
    </location>
</feature>
<accession>A0AA39MXA1</accession>
<dbReference type="GO" id="GO:0015421">
    <property type="term" value="F:ABC-type oligopeptide transporter activity"/>
    <property type="evidence" value="ECO:0007669"/>
    <property type="project" value="TreeGrafter"/>
</dbReference>
<feature type="transmembrane region" description="Helical" evidence="10">
    <location>
        <begin position="152"/>
        <end position="175"/>
    </location>
</feature>
<feature type="transmembrane region" description="Helical" evidence="10">
    <location>
        <begin position="884"/>
        <end position="904"/>
    </location>
</feature>
<feature type="compositionally biased region" description="Polar residues" evidence="9">
    <location>
        <begin position="1"/>
        <end position="13"/>
    </location>
</feature>
<dbReference type="FunFam" id="3.40.50.300:FF:000251">
    <property type="entry name" value="ABC transporter B family member 19"/>
    <property type="match status" value="1"/>
</dbReference>
<dbReference type="PROSITE" id="PS50929">
    <property type="entry name" value="ABC_TM1F"/>
    <property type="match status" value="2"/>
</dbReference>
<dbReference type="CDD" id="cd18577">
    <property type="entry name" value="ABC_6TM_Pgp_ABCB1_D1_like"/>
    <property type="match status" value="1"/>
</dbReference>
<comment type="caution">
    <text evidence="13">The sequence shown here is derived from an EMBL/GenBank/DDBJ whole genome shotgun (WGS) entry which is preliminary data.</text>
</comment>
<protein>
    <submittedName>
        <fullName evidence="13">Ste6-like protein</fullName>
    </submittedName>
</protein>
<dbReference type="InterPro" id="IPR017871">
    <property type="entry name" value="ABC_transporter-like_CS"/>
</dbReference>
<feature type="transmembrane region" description="Helical" evidence="10">
    <location>
        <begin position="996"/>
        <end position="1016"/>
    </location>
</feature>
<evidence type="ECO:0000256" key="7">
    <source>
        <dbReference type="ARBA" id="ARBA00022989"/>
    </source>
</evidence>
<feature type="domain" description="ABC transporter" evidence="11">
    <location>
        <begin position="434"/>
        <end position="679"/>
    </location>
</feature>
<dbReference type="PANTHER" id="PTHR43394:SF27">
    <property type="entry name" value="ATP-DEPENDENT TRANSLOCASE ABCB1-LIKE"/>
    <property type="match status" value="1"/>
</dbReference>
<evidence type="ECO:0000256" key="10">
    <source>
        <dbReference type="SAM" id="Phobius"/>
    </source>
</evidence>
<dbReference type="InterPro" id="IPR036640">
    <property type="entry name" value="ABC1_TM_sf"/>
</dbReference>
<evidence type="ECO:0000256" key="6">
    <source>
        <dbReference type="ARBA" id="ARBA00022840"/>
    </source>
</evidence>
<feature type="transmembrane region" description="Helical" evidence="10">
    <location>
        <begin position="84"/>
        <end position="107"/>
    </location>
</feature>
<feature type="domain" description="ABC transporter" evidence="11">
    <location>
        <begin position="1092"/>
        <end position="1332"/>
    </location>
</feature>
<dbReference type="InterPro" id="IPR003439">
    <property type="entry name" value="ABC_transporter-like_ATP-bd"/>
</dbReference>
<evidence type="ECO:0000256" key="1">
    <source>
        <dbReference type="ARBA" id="ARBA00004141"/>
    </source>
</evidence>
<comment type="subcellular location">
    <subcellularLocation>
        <location evidence="1">Membrane</location>
        <topology evidence="1">Multi-pass membrane protein</topology>
    </subcellularLocation>
</comment>
<keyword evidence="5" id="KW-0547">Nucleotide-binding</keyword>
<gene>
    <name evidence="13" type="ORF">EV421DRAFT_1889205</name>
</gene>
<feature type="domain" description="ABC transmembrane type-1" evidence="12">
    <location>
        <begin position="87"/>
        <end position="399"/>
    </location>
</feature>
<dbReference type="InterPro" id="IPR011527">
    <property type="entry name" value="ABC1_TM_dom"/>
</dbReference>
<evidence type="ECO:0000256" key="2">
    <source>
        <dbReference type="ARBA" id="ARBA00007577"/>
    </source>
</evidence>
<feature type="transmembrane region" description="Helical" evidence="10">
    <location>
        <begin position="227"/>
        <end position="246"/>
    </location>
</feature>
<feature type="domain" description="ABC transmembrane type-1" evidence="12">
    <location>
        <begin position="768"/>
        <end position="1055"/>
    </location>
</feature>
<dbReference type="FunFam" id="3.40.50.300:FF:000205">
    <property type="entry name" value="ABC transporter B family member 4"/>
    <property type="match status" value="1"/>
</dbReference>
<feature type="transmembrane region" description="Helical" evidence="10">
    <location>
        <begin position="252"/>
        <end position="273"/>
    </location>
</feature>